<dbReference type="GO" id="GO:0004497">
    <property type="term" value="F:monooxygenase activity"/>
    <property type="evidence" value="ECO:0007669"/>
    <property type="project" value="UniProtKB-KW"/>
</dbReference>
<reference evidence="11" key="1">
    <citation type="submission" date="2025-08" db="UniProtKB">
        <authorList>
            <consortium name="RefSeq"/>
        </authorList>
    </citation>
    <scope>IDENTIFICATION</scope>
    <source>
        <tissue evidence="11">Whole sample</tissue>
    </source>
</reference>
<evidence type="ECO:0000313" key="10">
    <source>
        <dbReference type="Proteomes" id="UP000694844"/>
    </source>
</evidence>
<feature type="binding site" description="axial binding residue" evidence="8">
    <location>
        <position position="474"/>
    </location>
    <ligand>
        <name>heme</name>
        <dbReference type="ChEBI" id="CHEBI:30413"/>
    </ligand>
    <ligandPart>
        <name>Fe</name>
        <dbReference type="ChEBI" id="CHEBI:18248"/>
    </ligandPart>
</feature>
<keyword evidence="10" id="KW-1185">Reference proteome</keyword>
<dbReference type="GO" id="GO:0016705">
    <property type="term" value="F:oxidoreductase activity, acting on paired donors, with incorporation or reduction of molecular oxygen"/>
    <property type="evidence" value="ECO:0007669"/>
    <property type="project" value="InterPro"/>
</dbReference>
<comment type="similarity">
    <text evidence="2 9">Belongs to the cytochrome P450 family.</text>
</comment>
<evidence type="ECO:0000256" key="3">
    <source>
        <dbReference type="ARBA" id="ARBA00022617"/>
    </source>
</evidence>
<evidence type="ECO:0000256" key="2">
    <source>
        <dbReference type="ARBA" id="ARBA00010617"/>
    </source>
</evidence>
<evidence type="ECO:0000256" key="9">
    <source>
        <dbReference type="RuleBase" id="RU000461"/>
    </source>
</evidence>
<dbReference type="GO" id="GO:0020037">
    <property type="term" value="F:heme binding"/>
    <property type="evidence" value="ECO:0007669"/>
    <property type="project" value="InterPro"/>
</dbReference>
<dbReference type="GeneID" id="111133632"/>
<dbReference type="InterPro" id="IPR050479">
    <property type="entry name" value="CYP11_CYP27_families"/>
</dbReference>
<dbReference type="PRINTS" id="PR00463">
    <property type="entry name" value="EP450I"/>
</dbReference>
<dbReference type="InterPro" id="IPR017972">
    <property type="entry name" value="Cyt_P450_CS"/>
</dbReference>
<keyword evidence="6 8" id="KW-0408">Iron</keyword>
<dbReference type="Proteomes" id="UP000694844">
    <property type="component" value="Chromosome 5"/>
</dbReference>
<sequence length="537" mass="61266">MTCPAKTKRLFIFTRIFNTTERKYSLNEGVRINDKGKECLAFNFDPKETKSFDKVPGPTGIHAIPFVGTTLHFKPFGNTKPRGLNDILRMFQQQYGDLFRFRFAFSWIMVVSNPDLAKEVLSIRVKYPFRPEVDIVKVFGIRNNQEEGLGTLQGEAWWNLRKPAQDHIMKPSAVRSYIPILSEVANDFVASLKDTPVIEDCLKSLITVSTECVGMLCFNRRLGCLENQSPISTSDLNTIFTSTAEAGRIFKPYKYFRTPFYRRFEKAVLKLHRITDQEIESAVQRLEDQTCPINTGEHSLSSEPNLLLAMMSDGRLTKSKTNMLVTNLFGGGIESTSNTMTFLWYELAANPEKQEKVYHEITTQKSLSQLDKTPLSKMTFLKACLRESMRKNFPINVGNIRVFDKDCQLSGYHIPKETRILIASNNISQDSRFYKDPGKFIPERFLRGDNSLDEETRHSHPFAFLPFGFGPRSCIGQRFAETEILVLTLKGKIPQLIEKFRISLPPGSPKNLESVTRTFTAPARKVTLHLTPRVPKS</sequence>
<keyword evidence="4 8" id="KW-0479">Metal-binding</keyword>
<evidence type="ECO:0000256" key="8">
    <source>
        <dbReference type="PIRSR" id="PIRSR602401-1"/>
    </source>
</evidence>
<organism evidence="10 11">
    <name type="scientific">Crassostrea virginica</name>
    <name type="common">Eastern oyster</name>
    <dbReference type="NCBI Taxonomy" id="6565"/>
    <lineage>
        <taxon>Eukaryota</taxon>
        <taxon>Metazoa</taxon>
        <taxon>Spiralia</taxon>
        <taxon>Lophotrochozoa</taxon>
        <taxon>Mollusca</taxon>
        <taxon>Bivalvia</taxon>
        <taxon>Autobranchia</taxon>
        <taxon>Pteriomorphia</taxon>
        <taxon>Ostreida</taxon>
        <taxon>Ostreoidea</taxon>
        <taxon>Ostreidae</taxon>
        <taxon>Crassostrea</taxon>
    </lineage>
</organism>
<dbReference type="Pfam" id="PF00067">
    <property type="entry name" value="p450"/>
    <property type="match status" value="1"/>
</dbReference>
<dbReference type="PANTHER" id="PTHR24279:SF120">
    <property type="entry name" value="CYTOCHROME P450"/>
    <property type="match status" value="1"/>
</dbReference>
<dbReference type="GO" id="GO:0005506">
    <property type="term" value="F:iron ion binding"/>
    <property type="evidence" value="ECO:0007669"/>
    <property type="project" value="InterPro"/>
</dbReference>
<dbReference type="Gene3D" id="1.10.630.10">
    <property type="entry name" value="Cytochrome P450"/>
    <property type="match status" value="1"/>
</dbReference>
<keyword evidence="7 9" id="KW-0503">Monooxygenase</keyword>
<dbReference type="CDD" id="cd11054">
    <property type="entry name" value="CYP24A1-like"/>
    <property type="match status" value="1"/>
</dbReference>
<dbReference type="InterPro" id="IPR001128">
    <property type="entry name" value="Cyt_P450"/>
</dbReference>
<protein>
    <submittedName>
        <fullName evidence="11">Probable cytochrome P450 CYP44 isoform X1</fullName>
    </submittedName>
</protein>
<dbReference type="PRINTS" id="PR00385">
    <property type="entry name" value="P450"/>
</dbReference>
<comment type="cofactor">
    <cofactor evidence="1 8">
        <name>heme</name>
        <dbReference type="ChEBI" id="CHEBI:30413"/>
    </cofactor>
</comment>
<dbReference type="KEGG" id="cvn:111133632"/>
<keyword evidence="3 8" id="KW-0349">Heme</keyword>
<evidence type="ECO:0000256" key="5">
    <source>
        <dbReference type="ARBA" id="ARBA00023002"/>
    </source>
</evidence>
<dbReference type="InterPro" id="IPR002401">
    <property type="entry name" value="Cyt_P450_E_grp-I"/>
</dbReference>
<gene>
    <name evidence="11" type="primary">LOC111133632</name>
</gene>
<dbReference type="InterPro" id="IPR036396">
    <property type="entry name" value="Cyt_P450_sf"/>
</dbReference>
<dbReference type="PROSITE" id="PS00086">
    <property type="entry name" value="CYTOCHROME_P450"/>
    <property type="match status" value="1"/>
</dbReference>
<evidence type="ECO:0000313" key="11">
    <source>
        <dbReference type="RefSeq" id="XP_022337863.1"/>
    </source>
</evidence>
<evidence type="ECO:0000256" key="4">
    <source>
        <dbReference type="ARBA" id="ARBA00022723"/>
    </source>
</evidence>
<proteinExistence type="inferred from homology"/>
<evidence type="ECO:0000256" key="7">
    <source>
        <dbReference type="ARBA" id="ARBA00023033"/>
    </source>
</evidence>
<dbReference type="PANTHER" id="PTHR24279">
    <property type="entry name" value="CYTOCHROME P450"/>
    <property type="match status" value="1"/>
</dbReference>
<dbReference type="AlphaFoldDB" id="A0A8B8EEB6"/>
<dbReference type="SUPFAM" id="SSF48264">
    <property type="entry name" value="Cytochrome P450"/>
    <property type="match status" value="1"/>
</dbReference>
<dbReference type="OrthoDB" id="3945418at2759"/>
<keyword evidence="5 9" id="KW-0560">Oxidoreductase</keyword>
<evidence type="ECO:0000256" key="1">
    <source>
        <dbReference type="ARBA" id="ARBA00001971"/>
    </source>
</evidence>
<dbReference type="RefSeq" id="XP_022337863.1">
    <property type="nucleotide sequence ID" value="XM_022482155.1"/>
</dbReference>
<evidence type="ECO:0000256" key="6">
    <source>
        <dbReference type="ARBA" id="ARBA00023004"/>
    </source>
</evidence>
<accession>A0A8B8EEB6</accession>
<name>A0A8B8EEB6_CRAVI</name>